<dbReference type="GO" id="GO:0048257">
    <property type="term" value="F:3'-flap endonuclease activity"/>
    <property type="evidence" value="ECO:0007669"/>
    <property type="project" value="TreeGrafter"/>
</dbReference>
<accession>A0A0F4ZF22</accession>
<feature type="compositionally biased region" description="Polar residues" evidence="15">
    <location>
        <begin position="12"/>
        <end position="23"/>
    </location>
</feature>
<dbReference type="GO" id="GO:0005634">
    <property type="term" value="C:nucleus"/>
    <property type="evidence" value="ECO:0007669"/>
    <property type="project" value="UniProtKB-SubCell"/>
</dbReference>
<evidence type="ECO:0000256" key="11">
    <source>
        <dbReference type="ARBA" id="ARBA00023204"/>
    </source>
</evidence>
<dbReference type="InterPro" id="IPR011335">
    <property type="entry name" value="Restrct_endonuc-II-like"/>
</dbReference>
<evidence type="ECO:0000256" key="8">
    <source>
        <dbReference type="ARBA" id="ARBA00022801"/>
    </source>
</evidence>
<evidence type="ECO:0000256" key="3">
    <source>
        <dbReference type="ARBA" id="ARBA00010015"/>
    </source>
</evidence>
<gene>
    <name evidence="17" type="ORF">TD95_003796</name>
</gene>
<keyword evidence="7 14" id="KW-0227">DNA damage</keyword>
<evidence type="ECO:0000256" key="7">
    <source>
        <dbReference type="ARBA" id="ARBA00022763"/>
    </source>
</evidence>
<dbReference type="Gene3D" id="3.40.50.10130">
    <property type="match status" value="1"/>
</dbReference>
<dbReference type="GO" id="GO:0048476">
    <property type="term" value="C:Holliday junction resolvase complex"/>
    <property type="evidence" value="ECO:0007669"/>
    <property type="project" value="UniProtKB-UniRule"/>
</dbReference>
<sequence length="539" mass="60443">MPKRSLKRQIESDSVTVLDNGNDNGDGPSKRSKKDTTRKRQYVPQYRSGAYGIIMALSSVDRNSTAATAGMTKQRIIDIAQVYTNTSFMAPSDPTKYYMAWNSMKTLIDKGLVTEWGRPLRKYLLTDEGWEISAKIRAAAESTSHSSGRKTTNKATPPTSAHAESSRDTEAPTPETLDLANNKDWDVFASSNSASSQPEDDDNYETQITSPPRDEEPGPSLVSSNLCDIRPSPIPSDAFTIELVLDNREIRSLENRDYIRSELTRLGINPIIRRLDIGDVQWIAKCKDPTLLPRLGAEGDELVLDWIIERKRMDDLISSFSDGRYHEQKQRLKRCGVPNVVYVIEEIPMDSKHYSKFEDAVASAMASLQVVSGYFVKRTHKLDETIQYLVRLTKLIRRVYSTKTLHVVPAATLTAETFLPVLKNFRSQDPANAYSVSYAAFSVMASKSALLTLRDVFLKMLMTFKNVTPSIAFAMQERWKTPNELISAYRQCGAGPEGNRKKACMAYDALSGKTHITRQASVNLALVWGHRDGYLQQQG</sequence>
<keyword evidence="11 14" id="KW-0234">DNA repair</keyword>
<dbReference type="SMART" id="SM00891">
    <property type="entry name" value="ERCC4"/>
    <property type="match status" value="1"/>
</dbReference>
<dbReference type="GO" id="GO:0046872">
    <property type="term" value="F:metal ion binding"/>
    <property type="evidence" value="ECO:0007669"/>
    <property type="project" value="UniProtKB-UniRule"/>
</dbReference>
<dbReference type="GO" id="GO:0008821">
    <property type="term" value="F:crossover junction DNA endonuclease activity"/>
    <property type="evidence" value="ECO:0007669"/>
    <property type="project" value="UniProtKB-UniRule"/>
</dbReference>
<dbReference type="Pfam" id="PF21136">
    <property type="entry name" value="WHD_MUS81"/>
    <property type="match status" value="1"/>
</dbReference>
<dbReference type="Proteomes" id="UP000033483">
    <property type="component" value="Unassembled WGS sequence"/>
</dbReference>
<evidence type="ECO:0000256" key="1">
    <source>
        <dbReference type="ARBA" id="ARBA00001946"/>
    </source>
</evidence>
<dbReference type="GO" id="GO:0031573">
    <property type="term" value="P:mitotic intra-S DNA damage checkpoint signaling"/>
    <property type="evidence" value="ECO:0007669"/>
    <property type="project" value="TreeGrafter"/>
</dbReference>
<protein>
    <recommendedName>
        <fullName evidence="14">Crossover junction endonuclease MUS81</fullName>
        <ecNumber evidence="14">3.1.22.-</ecNumber>
    </recommendedName>
</protein>
<keyword evidence="12 14" id="KW-0539">Nucleus</keyword>
<dbReference type="InterPro" id="IPR036388">
    <property type="entry name" value="WH-like_DNA-bd_sf"/>
</dbReference>
<keyword evidence="9 14" id="KW-0460">Magnesium</keyword>
<proteinExistence type="inferred from homology"/>
<dbReference type="FunFam" id="3.40.50.10130:FF:000003">
    <property type="entry name" value="Crossover junction endonuclease MUS81"/>
    <property type="match status" value="1"/>
</dbReference>
<dbReference type="InterPro" id="IPR033309">
    <property type="entry name" value="Mus81"/>
</dbReference>
<dbReference type="AlphaFoldDB" id="A0A0F4ZF22"/>
<evidence type="ECO:0000259" key="16">
    <source>
        <dbReference type="SMART" id="SM00891"/>
    </source>
</evidence>
<dbReference type="EC" id="3.1.22.-" evidence="14"/>
<dbReference type="GO" id="GO:0000727">
    <property type="term" value="P:double-strand break repair via break-induced replication"/>
    <property type="evidence" value="ECO:0007669"/>
    <property type="project" value="UniProtKB-UniRule"/>
</dbReference>
<evidence type="ECO:0000256" key="2">
    <source>
        <dbReference type="ARBA" id="ARBA00004123"/>
    </source>
</evidence>
<dbReference type="PANTHER" id="PTHR13451">
    <property type="entry name" value="CLASS II CROSSOVER JUNCTION ENDONUCLEASE MUS81"/>
    <property type="match status" value="1"/>
</dbReference>
<organism evidence="17 18">
    <name type="scientific">Thielaviopsis punctulata</name>
    <dbReference type="NCBI Taxonomy" id="72032"/>
    <lineage>
        <taxon>Eukaryota</taxon>
        <taxon>Fungi</taxon>
        <taxon>Dikarya</taxon>
        <taxon>Ascomycota</taxon>
        <taxon>Pezizomycotina</taxon>
        <taxon>Sordariomycetes</taxon>
        <taxon>Hypocreomycetidae</taxon>
        <taxon>Microascales</taxon>
        <taxon>Ceratocystidaceae</taxon>
        <taxon>Thielaviopsis</taxon>
    </lineage>
</organism>
<keyword evidence="4 14" id="KW-0540">Nuclease</keyword>
<dbReference type="OrthoDB" id="5963188at2759"/>
<dbReference type="GO" id="GO:0006308">
    <property type="term" value="P:DNA catabolic process"/>
    <property type="evidence" value="ECO:0007669"/>
    <property type="project" value="UniProtKB-UniRule"/>
</dbReference>
<keyword evidence="8 14" id="KW-0378">Hydrolase</keyword>
<name>A0A0F4ZF22_9PEZI</name>
<feature type="region of interest" description="Disordered" evidence="15">
    <location>
        <begin position="139"/>
        <end position="222"/>
    </location>
</feature>
<evidence type="ECO:0000256" key="15">
    <source>
        <dbReference type="SAM" id="MobiDB-lite"/>
    </source>
</evidence>
<comment type="cofactor">
    <cofactor evidence="1 14">
        <name>Mg(2+)</name>
        <dbReference type="ChEBI" id="CHEBI:18420"/>
    </cofactor>
</comment>
<dbReference type="EMBL" id="LAEV01001194">
    <property type="protein sequence ID" value="KKA28711.1"/>
    <property type="molecule type" value="Genomic_DNA"/>
</dbReference>
<evidence type="ECO:0000313" key="18">
    <source>
        <dbReference type="Proteomes" id="UP000033483"/>
    </source>
</evidence>
<dbReference type="GO" id="GO:0003677">
    <property type="term" value="F:DNA binding"/>
    <property type="evidence" value="ECO:0007669"/>
    <property type="project" value="UniProtKB-UniRule"/>
</dbReference>
<dbReference type="FunFam" id="1.10.10.10:FF:000307">
    <property type="entry name" value="Crossover junction endonuclease MUS81"/>
    <property type="match status" value="1"/>
</dbReference>
<evidence type="ECO:0000256" key="13">
    <source>
        <dbReference type="ARBA" id="ARBA00023254"/>
    </source>
</evidence>
<comment type="caution">
    <text evidence="17">The sequence shown here is derived from an EMBL/GenBank/DDBJ whole genome shotgun (WGS) entry which is preliminary data.</text>
</comment>
<evidence type="ECO:0000313" key="17">
    <source>
        <dbReference type="EMBL" id="KKA28711.1"/>
    </source>
</evidence>
<evidence type="ECO:0000256" key="6">
    <source>
        <dbReference type="ARBA" id="ARBA00022759"/>
    </source>
</evidence>
<dbReference type="InterPro" id="IPR047416">
    <property type="entry name" value="XPF_nuclease_Mus81"/>
</dbReference>
<evidence type="ECO:0000256" key="4">
    <source>
        <dbReference type="ARBA" id="ARBA00022722"/>
    </source>
</evidence>
<dbReference type="InterPro" id="IPR042530">
    <property type="entry name" value="EME1/EME2_C"/>
</dbReference>
<comment type="function">
    <text evidence="14">Interacts with EME1 to form a DNA structure-specific endonuclease with substrate preference for branched DNA structures with a 5'-end at the branch nick. Typical substrates include 3'-flap structures, D-loops, replication forks and nicked Holliday junctions. May be required in mitosis for the processing of stalled or collapsed replication fork intermediates. May be required in meiosis for the repair of meiosis-specific double strand breaks subsequent to single-end invasion (SEI).</text>
</comment>
<feature type="compositionally biased region" description="Basic residues" evidence="15">
    <location>
        <begin position="30"/>
        <end position="40"/>
    </location>
</feature>
<comment type="similarity">
    <text evidence="3 14">Belongs to the XPF family.</text>
</comment>
<keyword evidence="6 14" id="KW-0255">Endonuclease</keyword>
<feature type="domain" description="ERCC4" evidence="16">
    <location>
        <begin position="242"/>
        <end position="348"/>
    </location>
</feature>
<comment type="subcellular location">
    <subcellularLocation>
        <location evidence="2 14">Nucleus</location>
    </subcellularLocation>
</comment>
<dbReference type="CDD" id="cd20074">
    <property type="entry name" value="XPF_nuclease_Mus81"/>
    <property type="match status" value="1"/>
</dbReference>
<dbReference type="InterPro" id="IPR006166">
    <property type="entry name" value="ERCC4_domain"/>
</dbReference>
<keyword evidence="5 14" id="KW-0479">Metal-binding</keyword>
<comment type="subunit">
    <text evidence="14">Interacts with EME1.</text>
</comment>
<dbReference type="InterPro" id="IPR047417">
    <property type="entry name" value="WHD_MUS81"/>
</dbReference>
<keyword evidence="18" id="KW-1185">Reference proteome</keyword>
<evidence type="ECO:0000256" key="10">
    <source>
        <dbReference type="ARBA" id="ARBA00023172"/>
    </source>
</evidence>
<feature type="compositionally biased region" description="Polar residues" evidence="15">
    <location>
        <begin position="153"/>
        <end position="163"/>
    </location>
</feature>
<evidence type="ECO:0000256" key="5">
    <source>
        <dbReference type="ARBA" id="ARBA00022723"/>
    </source>
</evidence>
<dbReference type="CDD" id="cd21036">
    <property type="entry name" value="WH_MUS81"/>
    <property type="match status" value="1"/>
</dbReference>
<dbReference type="PANTHER" id="PTHR13451:SF0">
    <property type="entry name" value="CROSSOVER JUNCTION ENDONUCLEASE MUS81"/>
    <property type="match status" value="1"/>
</dbReference>
<evidence type="ECO:0000256" key="14">
    <source>
        <dbReference type="RuleBase" id="RU369042"/>
    </source>
</evidence>
<keyword evidence="10 14" id="KW-0233">DNA recombination</keyword>
<dbReference type="Gene3D" id="1.10.10.10">
    <property type="entry name" value="Winged helix-like DNA-binding domain superfamily/Winged helix DNA-binding domain"/>
    <property type="match status" value="1"/>
</dbReference>
<dbReference type="Pfam" id="PF02732">
    <property type="entry name" value="ERCC4"/>
    <property type="match status" value="1"/>
</dbReference>
<dbReference type="SUPFAM" id="SSF52980">
    <property type="entry name" value="Restriction endonuclease-like"/>
    <property type="match status" value="1"/>
</dbReference>
<feature type="region of interest" description="Disordered" evidence="15">
    <location>
        <begin position="1"/>
        <end position="40"/>
    </location>
</feature>
<dbReference type="Gene3D" id="1.10.150.670">
    <property type="entry name" value="Crossover junction endonuclease EME1, DNA-binding domain"/>
    <property type="match status" value="1"/>
</dbReference>
<evidence type="ECO:0000256" key="9">
    <source>
        <dbReference type="ARBA" id="ARBA00022842"/>
    </source>
</evidence>
<keyword evidence="13" id="KW-0469">Meiosis</keyword>
<dbReference type="GO" id="GO:0000712">
    <property type="term" value="P:resolution of meiotic recombination intermediates"/>
    <property type="evidence" value="ECO:0007669"/>
    <property type="project" value="TreeGrafter"/>
</dbReference>
<reference evidence="17 18" key="1">
    <citation type="submission" date="2015-03" db="EMBL/GenBank/DDBJ databases">
        <authorList>
            <person name="Radwan O."/>
            <person name="Al-Naeli F.A."/>
            <person name="Rendon G.A."/>
            <person name="Fields C."/>
        </authorList>
    </citation>
    <scope>NUCLEOTIDE SEQUENCE [LARGE SCALE GENOMIC DNA]</scope>
    <source>
        <strain evidence="17">CR-DP1</strain>
    </source>
</reference>
<evidence type="ECO:0000256" key="12">
    <source>
        <dbReference type="ARBA" id="ARBA00023242"/>
    </source>
</evidence>